<dbReference type="Gene3D" id="3.90.1340.10">
    <property type="entry name" value="Phage tail collar domain"/>
    <property type="match status" value="1"/>
</dbReference>
<dbReference type="InterPro" id="IPR037053">
    <property type="entry name" value="Phage_tail_collar_dom_sf"/>
</dbReference>
<accession>A0A1I4FJV1</accession>
<evidence type="ECO:0000259" key="2">
    <source>
        <dbReference type="Pfam" id="PF07484"/>
    </source>
</evidence>
<reference evidence="4" key="1">
    <citation type="submission" date="2016-10" db="EMBL/GenBank/DDBJ databases">
        <authorList>
            <person name="Varghese N."/>
            <person name="Submissions S."/>
        </authorList>
    </citation>
    <scope>NUCLEOTIDE SEQUENCE [LARGE SCALE GENOMIC DNA]</scope>
    <source>
        <strain evidence="4">DSM 28453</strain>
    </source>
</reference>
<dbReference type="EMBL" id="FOSZ01000006">
    <property type="protein sequence ID" value="SFL16741.1"/>
    <property type="molecule type" value="Genomic_DNA"/>
</dbReference>
<sequence length="214" mass="22157">MKKFLTAAVAVGVSISAHSAPVQAGSEPLLGDVIMVGFNFCPRGFAEANGQLLPINQNQSLFSLLGTQFGGDGRTSFALPDLRGRAPIGAGTGAGLPTYAIGQKGGVETTTMTTANMPAHNHPVIGDPDATLLATSSAPSTNMPGGNLLATFPASVDAYTTAQGTPQPMHNNTVDLTIRVKFSNTGGGQSQNNMQPFQVIRFCMATQGYFPSRN</sequence>
<dbReference type="Pfam" id="PF07484">
    <property type="entry name" value="Collar"/>
    <property type="match status" value="1"/>
</dbReference>
<dbReference type="RefSeq" id="WP_093324662.1">
    <property type="nucleotide sequence ID" value="NZ_FOSZ01000006.1"/>
</dbReference>
<organism evidence="3 4">
    <name type="scientific">Shimia haliotis</name>
    <dbReference type="NCBI Taxonomy" id="1280847"/>
    <lineage>
        <taxon>Bacteria</taxon>
        <taxon>Pseudomonadati</taxon>
        <taxon>Pseudomonadota</taxon>
        <taxon>Alphaproteobacteria</taxon>
        <taxon>Rhodobacterales</taxon>
        <taxon>Roseobacteraceae</taxon>
    </lineage>
</organism>
<evidence type="ECO:0000313" key="3">
    <source>
        <dbReference type="EMBL" id="SFL16741.1"/>
    </source>
</evidence>
<evidence type="ECO:0000256" key="1">
    <source>
        <dbReference type="SAM" id="SignalP"/>
    </source>
</evidence>
<keyword evidence="4" id="KW-1185">Reference proteome</keyword>
<dbReference type="Proteomes" id="UP000198851">
    <property type="component" value="Unassembled WGS sequence"/>
</dbReference>
<feature type="chain" id="PRO_5011744950" evidence="1">
    <location>
        <begin position="20"/>
        <end position="214"/>
    </location>
</feature>
<proteinExistence type="predicted"/>
<name>A0A1I4FJV1_9RHOB</name>
<dbReference type="STRING" id="1280847.SAMN04488036_10617"/>
<protein>
    <submittedName>
        <fullName evidence="3">Microcystin-dependent protein</fullName>
    </submittedName>
</protein>
<evidence type="ECO:0000313" key="4">
    <source>
        <dbReference type="Proteomes" id="UP000198851"/>
    </source>
</evidence>
<dbReference type="OrthoDB" id="9810174at2"/>
<feature type="signal peptide" evidence="1">
    <location>
        <begin position="1"/>
        <end position="19"/>
    </location>
</feature>
<dbReference type="SUPFAM" id="SSF88874">
    <property type="entry name" value="Receptor-binding domain of short tail fibre protein gp12"/>
    <property type="match status" value="1"/>
</dbReference>
<dbReference type="AlphaFoldDB" id="A0A1I4FJV1"/>
<gene>
    <name evidence="3" type="ORF">SAMN04488036_10617</name>
</gene>
<feature type="domain" description="Phage tail collar" evidence="2">
    <location>
        <begin position="31"/>
        <end position="87"/>
    </location>
</feature>
<dbReference type="InterPro" id="IPR011083">
    <property type="entry name" value="Phage_tail_collar_dom"/>
</dbReference>
<keyword evidence="1" id="KW-0732">Signal</keyword>